<comment type="caution">
    <text evidence="1">The sequence shown here is derived from an EMBL/GenBank/DDBJ whole genome shotgun (WGS) entry which is preliminary data.</text>
</comment>
<organism evidence="1 2">
    <name type="scientific">Candidatus Neomicrothrix subdominans</name>
    <dbReference type="NCBI Taxonomy" id="2954438"/>
    <lineage>
        <taxon>Bacteria</taxon>
        <taxon>Bacillati</taxon>
        <taxon>Actinomycetota</taxon>
        <taxon>Acidimicrobiia</taxon>
        <taxon>Acidimicrobiales</taxon>
        <taxon>Microthrixaceae</taxon>
        <taxon>Candidatus Neomicrothrix</taxon>
    </lineage>
</organism>
<gene>
    <name evidence="1" type="ORF">IPN02_11640</name>
</gene>
<name>A0A936NCJ5_9ACTN</name>
<reference evidence="1 2" key="1">
    <citation type="submission" date="2020-10" db="EMBL/GenBank/DDBJ databases">
        <title>Connecting structure to function with the recovery of over 1000 high-quality activated sludge metagenome-assembled genomes encoding full-length rRNA genes using long-read sequencing.</title>
        <authorList>
            <person name="Singleton C.M."/>
            <person name="Petriglieri F."/>
            <person name="Kristensen J.M."/>
            <person name="Kirkegaard R.H."/>
            <person name="Michaelsen T.Y."/>
            <person name="Andersen M.H."/>
            <person name="Karst S.M."/>
            <person name="Dueholm M.S."/>
            <person name="Nielsen P.H."/>
            <person name="Albertsen M."/>
        </authorList>
    </citation>
    <scope>NUCLEOTIDE SEQUENCE [LARGE SCALE GENOMIC DNA]</scope>
    <source>
        <strain evidence="1">Lyne_18-Q3-R50-59_MAXAC.006</strain>
    </source>
</reference>
<proteinExistence type="predicted"/>
<evidence type="ECO:0000313" key="1">
    <source>
        <dbReference type="EMBL" id="MBK9297460.1"/>
    </source>
</evidence>
<protein>
    <submittedName>
        <fullName evidence="1">Uncharacterized protein</fullName>
    </submittedName>
</protein>
<dbReference type="AlphaFoldDB" id="A0A936NCJ5"/>
<sequence>MLERGDILDLLFADDECLALTHDRCLRLTAVPTEVLAYLNVPRTVAEVSQHLEGIFGPAPEGAFEALLKDLTQDRLVRQPDVTPAVEP</sequence>
<dbReference type="EMBL" id="JADJZA010000007">
    <property type="protein sequence ID" value="MBK9297460.1"/>
    <property type="molecule type" value="Genomic_DNA"/>
</dbReference>
<accession>A0A936NCJ5</accession>
<evidence type="ECO:0000313" key="2">
    <source>
        <dbReference type="Proteomes" id="UP000727993"/>
    </source>
</evidence>
<dbReference type="Proteomes" id="UP000727993">
    <property type="component" value="Unassembled WGS sequence"/>
</dbReference>